<accession>A0A6J4VNY5</accession>
<evidence type="ECO:0000256" key="1">
    <source>
        <dbReference type="SAM" id="MobiDB-lite"/>
    </source>
</evidence>
<name>A0A6J4VNY5_9BACT</name>
<gene>
    <name evidence="2" type="ORF">AVDCRST_MAG59-5141</name>
</gene>
<feature type="region of interest" description="Disordered" evidence="1">
    <location>
        <begin position="1"/>
        <end position="23"/>
    </location>
</feature>
<organism evidence="2">
    <name type="scientific">uncultured Thermomicrobiales bacterium</name>
    <dbReference type="NCBI Taxonomy" id="1645740"/>
    <lineage>
        <taxon>Bacteria</taxon>
        <taxon>Pseudomonadati</taxon>
        <taxon>Thermomicrobiota</taxon>
        <taxon>Thermomicrobia</taxon>
        <taxon>Thermomicrobiales</taxon>
        <taxon>environmental samples</taxon>
    </lineage>
</organism>
<dbReference type="EMBL" id="CADCWF010000366">
    <property type="protein sequence ID" value="CAA9583910.1"/>
    <property type="molecule type" value="Genomic_DNA"/>
</dbReference>
<feature type="non-terminal residue" evidence="2">
    <location>
        <position position="23"/>
    </location>
</feature>
<feature type="non-terminal residue" evidence="2">
    <location>
        <position position="1"/>
    </location>
</feature>
<dbReference type="AlphaFoldDB" id="A0A6J4VNY5"/>
<proteinExistence type="predicted"/>
<reference evidence="2" key="1">
    <citation type="submission" date="2020-02" db="EMBL/GenBank/DDBJ databases">
        <authorList>
            <person name="Meier V. D."/>
        </authorList>
    </citation>
    <scope>NUCLEOTIDE SEQUENCE</scope>
    <source>
        <strain evidence="2">AVDCRST_MAG59</strain>
    </source>
</reference>
<protein>
    <submittedName>
        <fullName evidence="2">Uncharacterized protein</fullName>
    </submittedName>
</protein>
<evidence type="ECO:0000313" key="2">
    <source>
        <dbReference type="EMBL" id="CAA9583910.1"/>
    </source>
</evidence>
<sequence length="23" mass="2180">AADPGGRGRVRAELGGAGSRGRG</sequence>